<accession>A0ABQ5FJX9</accession>
<dbReference type="Proteomes" id="UP001151760">
    <property type="component" value="Unassembled WGS sequence"/>
</dbReference>
<protein>
    <recommendedName>
        <fullName evidence="3">Phage protein</fullName>
    </recommendedName>
</protein>
<name>A0ABQ5FJX9_9ASTR</name>
<keyword evidence="2" id="KW-1185">Reference proteome</keyword>
<comment type="caution">
    <text evidence="1">The sequence shown here is derived from an EMBL/GenBank/DDBJ whole genome shotgun (WGS) entry which is preliminary data.</text>
</comment>
<sequence>MDRDRQVVHVDYFINNDLEYLRGESSSRKYTTSITKTKAAKYDIQGIEDMVPSLWSPIKVSKYDVYSTKRIIAVTKVEVMKYYDYDYLEEIEVRRED</sequence>
<evidence type="ECO:0008006" key="3">
    <source>
        <dbReference type="Google" id="ProtNLM"/>
    </source>
</evidence>
<evidence type="ECO:0000313" key="2">
    <source>
        <dbReference type="Proteomes" id="UP001151760"/>
    </source>
</evidence>
<organism evidence="1 2">
    <name type="scientific">Tanacetum coccineum</name>
    <dbReference type="NCBI Taxonomy" id="301880"/>
    <lineage>
        <taxon>Eukaryota</taxon>
        <taxon>Viridiplantae</taxon>
        <taxon>Streptophyta</taxon>
        <taxon>Embryophyta</taxon>
        <taxon>Tracheophyta</taxon>
        <taxon>Spermatophyta</taxon>
        <taxon>Magnoliopsida</taxon>
        <taxon>eudicotyledons</taxon>
        <taxon>Gunneridae</taxon>
        <taxon>Pentapetalae</taxon>
        <taxon>asterids</taxon>
        <taxon>campanulids</taxon>
        <taxon>Asterales</taxon>
        <taxon>Asteraceae</taxon>
        <taxon>Asteroideae</taxon>
        <taxon>Anthemideae</taxon>
        <taxon>Anthemidinae</taxon>
        <taxon>Tanacetum</taxon>
    </lineage>
</organism>
<dbReference type="EMBL" id="BQNB010017480">
    <property type="protein sequence ID" value="GJT63681.1"/>
    <property type="molecule type" value="Genomic_DNA"/>
</dbReference>
<reference evidence="1" key="2">
    <citation type="submission" date="2022-01" db="EMBL/GenBank/DDBJ databases">
        <authorList>
            <person name="Yamashiro T."/>
            <person name="Shiraishi A."/>
            <person name="Satake H."/>
            <person name="Nakayama K."/>
        </authorList>
    </citation>
    <scope>NUCLEOTIDE SEQUENCE</scope>
</reference>
<gene>
    <name evidence="1" type="ORF">Tco_1015161</name>
</gene>
<proteinExistence type="predicted"/>
<evidence type="ECO:0000313" key="1">
    <source>
        <dbReference type="EMBL" id="GJT63681.1"/>
    </source>
</evidence>
<reference evidence="1" key="1">
    <citation type="journal article" date="2022" name="Int. J. Mol. Sci.">
        <title>Draft Genome of Tanacetum Coccineum: Genomic Comparison of Closely Related Tanacetum-Family Plants.</title>
        <authorList>
            <person name="Yamashiro T."/>
            <person name="Shiraishi A."/>
            <person name="Nakayama K."/>
            <person name="Satake H."/>
        </authorList>
    </citation>
    <scope>NUCLEOTIDE SEQUENCE</scope>
</reference>